<evidence type="ECO:0000313" key="2">
    <source>
        <dbReference type="Proteomes" id="UP001179540"/>
    </source>
</evidence>
<organism evidence="1 2">
    <name type="scientific">Porphyromonas gingivalis</name>
    <name type="common">Bacteroides gingivalis</name>
    <dbReference type="NCBI Taxonomy" id="837"/>
    <lineage>
        <taxon>Bacteria</taxon>
        <taxon>Pseudomonadati</taxon>
        <taxon>Bacteroidota</taxon>
        <taxon>Bacteroidia</taxon>
        <taxon>Bacteroidales</taxon>
        <taxon>Porphyromonadaceae</taxon>
        <taxon>Porphyromonas</taxon>
    </lineage>
</organism>
<sequence>MAREAKNLRATTKKLRFHFFRKLRPQLQIFWDVFPR</sequence>
<dbReference type="RefSeq" id="WP_130267079.1">
    <property type="nucleotide sequence ID" value="NZ_BAABSK010000054.1"/>
</dbReference>
<dbReference type="Pfam" id="PF07877">
    <property type="entry name" value="DUF1661"/>
    <property type="match status" value="1"/>
</dbReference>
<accession>A0AAE9X8B8</accession>
<name>A0AAE9X8B8_PORGN</name>
<reference evidence="1" key="1">
    <citation type="submission" date="2023-01" db="EMBL/GenBank/DDBJ databases">
        <title>Phages are important unrecognized players in the ecology of the oral pathogen Porphyromonas gingivalis.</title>
        <authorList>
            <person name="Matrishin C.B."/>
            <person name="Kauffman K.M."/>
        </authorList>
    </citation>
    <scope>NUCLEOTIDE SEQUENCE</scope>
    <source>
        <strain evidence="1">HG1691old</strain>
    </source>
</reference>
<protein>
    <submittedName>
        <fullName evidence="1">DUF1661 domain-containing protein</fullName>
    </submittedName>
</protein>
<dbReference type="AlphaFoldDB" id="A0AAE9X8B8"/>
<dbReference type="InterPro" id="IPR012456">
    <property type="entry name" value="DUF1661"/>
</dbReference>
<proteinExistence type="predicted"/>
<dbReference type="EMBL" id="CP116613">
    <property type="protein sequence ID" value="WCG00132.1"/>
    <property type="molecule type" value="Genomic_DNA"/>
</dbReference>
<gene>
    <name evidence="1" type="ORF">NY149_04960</name>
</gene>
<evidence type="ECO:0000313" key="1">
    <source>
        <dbReference type="EMBL" id="WCG00132.1"/>
    </source>
</evidence>
<dbReference type="Proteomes" id="UP001179540">
    <property type="component" value="Chromosome"/>
</dbReference>